<dbReference type="PRINTS" id="PR00080">
    <property type="entry name" value="SDRFAMILY"/>
</dbReference>
<dbReference type="EMBL" id="RBZP01000024">
    <property type="protein sequence ID" value="RKQ29334.1"/>
    <property type="molecule type" value="Genomic_DNA"/>
</dbReference>
<dbReference type="CDD" id="cd05233">
    <property type="entry name" value="SDR_c"/>
    <property type="match status" value="1"/>
</dbReference>
<dbReference type="GO" id="GO:0008206">
    <property type="term" value="P:bile acid metabolic process"/>
    <property type="evidence" value="ECO:0007669"/>
    <property type="project" value="UniProtKB-ARBA"/>
</dbReference>
<evidence type="ECO:0000313" key="3">
    <source>
        <dbReference type="EMBL" id="RKQ29334.1"/>
    </source>
</evidence>
<dbReference type="InterPro" id="IPR036291">
    <property type="entry name" value="NAD(P)-bd_dom_sf"/>
</dbReference>
<dbReference type="PRINTS" id="PR00081">
    <property type="entry name" value="GDHRDH"/>
</dbReference>
<dbReference type="PROSITE" id="PS00061">
    <property type="entry name" value="ADH_SHORT"/>
    <property type="match status" value="1"/>
</dbReference>
<dbReference type="Gene3D" id="3.40.50.720">
    <property type="entry name" value="NAD(P)-binding Rossmann-like Domain"/>
    <property type="match status" value="1"/>
</dbReference>
<dbReference type="SUPFAM" id="SSF51735">
    <property type="entry name" value="NAD(P)-binding Rossmann-fold domains"/>
    <property type="match status" value="1"/>
</dbReference>
<evidence type="ECO:0000256" key="1">
    <source>
        <dbReference type="ARBA" id="ARBA00006484"/>
    </source>
</evidence>
<proteinExistence type="inferred from homology"/>
<dbReference type="NCBIfam" id="NF005559">
    <property type="entry name" value="PRK07231.1"/>
    <property type="match status" value="1"/>
</dbReference>
<comment type="similarity">
    <text evidence="1">Belongs to the short-chain dehydrogenases/reductases (SDR) family.</text>
</comment>
<dbReference type="RefSeq" id="WP_121205921.1">
    <property type="nucleotide sequence ID" value="NZ_RBZP01000024.1"/>
</dbReference>
<dbReference type="AlphaFoldDB" id="A0A494ZT93"/>
<accession>A0A494ZT93</accession>
<keyword evidence="4" id="KW-1185">Reference proteome</keyword>
<evidence type="ECO:0000256" key="2">
    <source>
        <dbReference type="ARBA" id="ARBA00023002"/>
    </source>
</evidence>
<dbReference type="PANTHER" id="PTHR24321:SF8">
    <property type="entry name" value="ESTRADIOL 17-BETA-DEHYDROGENASE 8-RELATED"/>
    <property type="match status" value="1"/>
</dbReference>
<sequence length="252" mass="26118">MAKLHNKVAFITGAGSGMGEAQARLFAKEGAKVIAADINVEGVKKVVEQIKSAGGDALEVEIDVSNKSSVEAAVNKGLQQYGKIDILSNTAGILDGYAPTLETPEDLWDKIININLKGVYYVTNAVLPQMIEKGQGTVINIASIAAFVAGGGGAAYTAAKHGIAGYTKQLSFDYGPKGIKANAIAPGAVETGMTKQIFEEGSADVMEAVNSVPAGRYGQAEEIANVALFLASEDSSFMHGAIVPVDGGWIVK</sequence>
<dbReference type="GO" id="GO:0047936">
    <property type="term" value="F:glucose 1-dehydrogenase [NAD(P)+] activity"/>
    <property type="evidence" value="ECO:0007669"/>
    <property type="project" value="UniProtKB-EC"/>
</dbReference>
<protein>
    <submittedName>
        <fullName evidence="3">Glucose 1-dehydrogenase</fullName>
        <ecNumber evidence="3">1.1.1.47</ecNumber>
    </submittedName>
</protein>
<dbReference type="PANTHER" id="PTHR24321">
    <property type="entry name" value="DEHYDROGENASES, SHORT CHAIN"/>
    <property type="match status" value="1"/>
</dbReference>
<dbReference type="Proteomes" id="UP000269301">
    <property type="component" value="Unassembled WGS sequence"/>
</dbReference>
<evidence type="ECO:0000313" key="4">
    <source>
        <dbReference type="Proteomes" id="UP000269301"/>
    </source>
</evidence>
<dbReference type="InterPro" id="IPR020904">
    <property type="entry name" value="Sc_DH/Rdtase_CS"/>
</dbReference>
<dbReference type="InterPro" id="IPR002347">
    <property type="entry name" value="SDR_fam"/>
</dbReference>
<reference evidence="3 4" key="1">
    <citation type="journal article" date="2016" name="Int. J. Syst. Evol. Microbiol.">
        <title>Oceanobacillus halophilus sp. nov., a novel moderately halophilic bacterium from a hypersaline lake.</title>
        <authorList>
            <person name="Amoozegar M.A."/>
            <person name="Bagheri M."/>
            <person name="Makhdoumi A."/>
            <person name="Nikou M.M."/>
            <person name="Fazeli S.A.S."/>
            <person name="Schumann P."/>
            <person name="Sproer C."/>
            <person name="Sanchez-Porro C."/>
            <person name="Ventosa A."/>
        </authorList>
    </citation>
    <scope>NUCLEOTIDE SEQUENCE [LARGE SCALE GENOMIC DNA]</scope>
    <source>
        <strain evidence="3 4">DSM 23996</strain>
    </source>
</reference>
<dbReference type="EC" id="1.1.1.47" evidence="3"/>
<organism evidence="3 4">
    <name type="scientific">Oceanobacillus halophilus</name>
    <dbReference type="NCBI Taxonomy" id="930130"/>
    <lineage>
        <taxon>Bacteria</taxon>
        <taxon>Bacillati</taxon>
        <taxon>Bacillota</taxon>
        <taxon>Bacilli</taxon>
        <taxon>Bacillales</taxon>
        <taxon>Bacillaceae</taxon>
        <taxon>Oceanobacillus</taxon>
    </lineage>
</organism>
<dbReference type="OrthoDB" id="9803333at2"/>
<dbReference type="Pfam" id="PF13561">
    <property type="entry name" value="adh_short_C2"/>
    <property type="match status" value="1"/>
</dbReference>
<name>A0A494ZT93_9BACI</name>
<comment type="caution">
    <text evidence="3">The sequence shown here is derived from an EMBL/GenBank/DDBJ whole genome shotgun (WGS) entry which is preliminary data.</text>
</comment>
<gene>
    <name evidence="3" type="ORF">D8M06_17715</name>
</gene>
<keyword evidence="2 3" id="KW-0560">Oxidoreductase</keyword>
<dbReference type="FunFam" id="3.40.50.720:FF:000084">
    <property type="entry name" value="Short-chain dehydrogenase reductase"/>
    <property type="match status" value="1"/>
</dbReference>